<dbReference type="Proteomes" id="UP000267096">
    <property type="component" value="Unassembled WGS sequence"/>
</dbReference>
<protein>
    <submittedName>
        <fullName evidence="8">RRM domain-containing protein</fullName>
    </submittedName>
</protein>
<evidence type="ECO:0000313" key="8">
    <source>
        <dbReference type="WBParaSite" id="ASIM_0001341801-mRNA-1"/>
    </source>
</evidence>
<keyword evidence="2" id="KW-0539">Nucleus</keyword>
<feature type="region of interest" description="Disordered" evidence="4">
    <location>
        <begin position="279"/>
        <end position="306"/>
    </location>
</feature>
<dbReference type="InterPro" id="IPR012677">
    <property type="entry name" value="Nucleotide-bd_a/b_plait_sf"/>
</dbReference>
<dbReference type="GO" id="GO:0031124">
    <property type="term" value="P:mRNA 3'-end processing"/>
    <property type="evidence" value="ECO:0007669"/>
    <property type="project" value="InterPro"/>
</dbReference>
<keyword evidence="3" id="KW-0694">RNA-binding</keyword>
<dbReference type="OrthoDB" id="272703at2759"/>
<reference evidence="6 7" key="2">
    <citation type="submission" date="2018-11" db="EMBL/GenBank/DDBJ databases">
        <authorList>
            <consortium name="Pathogen Informatics"/>
        </authorList>
    </citation>
    <scope>NUCLEOTIDE SEQUENCE [LARGE SCALE GENOMIC DNA]</scope>
</reference>
<comment type="subcellular location">
    <subcellularLocation>
        <location evidence="1">Nucleus</location>
    </subcellularLocation>
</comment>
<dbReference type="PANTHER" id="PTHR45735:SF2">
    <property type="entry name" value="CLEAVAGE STIMULATION FACTOR SUBUNIT 2"/>
    <property type="match status" value="1"/>
</dbReference>
<dbReference type="WBParaSite" id="ASIM_0001341801-mRNA-1">
    <property type="protein sequence ID" value="ASIM_0001341801-mRNA-1"/>
    <property type="gene ID" value="ASIM_0001341801"/>
</dbReference>
<dbReference type="InterPro" id="IPR038192">
    <property type="entry name" value="CSTF_C_sf"/>
</dbReference>
<dbReference type="SUPFAM" id="SSF54928">
    <property type="entry name" value="RNA-binding domain, RBD"/>
    <property type="match status" value="1"/>
</dbReference>
<dbReference type="AlphaFoldDB" id="A0A0M3JYB0"/>
<name>A0A0M3JYB0_ANISI</name>
<keyword evidence="7" id="KW-1185">Reference proteome</keyword>
<accession>A0A0M3JYB0</accession>
<feature type="compositionally biased region" description="Polar residues" evidence="4">
    <location>
        <begin position="286"/>
        <end position="306"/>
    </location>
</feature>
<evidence type="ECO:0000256" key="3">
    <source>
        <dbReference type="PROSITE-ProRule" id="PRU00176"/>
    </source>
</evidence>
<reference evidence="8" key="1">
    <citation type="submission" date="2017-02" db="UniProtKB">
        <authorList>
            <consortium name="WormBaseParasite"/>
        </authorList>
    </citation>
    <scope>IDENTIFICATION</scope>
</reference>
<dbReference type="Pfam" id="PF14304">
    <property type="entry name" value="CSTF_C"/>
    <property type="match status" value="1"/>
</dbReference>
<evidence type="ECO:0000256" key="4">
    <source>
        <dbReference type="SAM" id="MobiDB-lite"/>
    </source>
</evidence>
<dbReference type="Pfam" id="PF14327">
    <property type="entry name" value="CSTF2_hinge"/>
    <property type="match status" value="1"/>
</dbReference>
<dbReference type="Pfam" id="PF00076">
    <property type="entry name" value="RRM_1"/>
    <property type="match status" value="1"/>
</dbReference>
<evidence type="ECO:0000313" key="7">
    <source>
        <dbReference type="Proteomes" id="UP000267096"/>
    </source>
</evidence>
<evidence type="ECO:0000259" key="5">
    <source>
        <dbReference type="PROSITE" id="PS50102"/>
    </source>
</evidence>
<proteinExistence type="predicted"/>
<feature type="domain" description="RRM" evidence="5">
    <location>
        <begin position="35"/>
        <end position="113"/>
    </location>
</feature>
<dbReference type="SMART" id="SM00360">
    <property type="entry name" value="RRM"/>
    <property type="match status" value="1"/>
</dbReference>
<organism evidence="8">
    <name type="scientific">Anisakis simplex</name>
    <name type="common">Herring worm</name>
    <dbReference type="NCBI Taxonomy" id="6269"/>
    <lineage>
        <taxon>Eukaryota</taxon>
        <taxon>Metazoa</taxon>
        <taxon>Ecdysozoa</taxon>
        <taxon>Nematoda</taxon>
        <taxon>Chromadorea</taxon>
        <taxon>Rhabditida</taxon>
        <taxon>Spirurina</taxon>
        <taxon>Ascaridomorpha</taxon>
        <taxon>Ascaridoidea</taxon>
        <taxon>Anisakidae</taxon>
        <taxon>Anisakis</taxon>
        <taxon>Anisakis simplex complex</taxon>
    </lineage>
</organism>
<dbReference type="EMBL" id="UYRR01031260">
    <property type="protein sequence ID" value="VDK48269.1"/>
    <property type="molecule type" value="Genomic_DNA"/>
</dbReference>
<dbReference type="Gene3D" id="1.10.20.70">
    <property type="entry name" value="Transcription termination and cleavage factor, C-terminal domain"/>
    <property type="match status" value="1"/>
</dbReference>
<dbReference type="InterPro" id="IPR025742">
    <property type="entry name" value="CSTF2_hinge"/>
</dbReference>
<dbReference type="InterPro" id="IPR000504">
    <property type="entry name" value="RRM_dom"/>
</dbReference>
<evidence type="ECO:0000313" key="6">
    <source>
        <dbReference type="EMBL" id="VDK48269.1"/>
    </source>
</evidence>
<evidence type="ECO:0000256" key="1">
    <source>
        <dbReference type="ARBA" id="ARBA00004123"/>
    </source>
</evidence>
<gene>
    <name evidence="6" type="ORF">ASIM_LOCUS12846</name>
</gene>
<sequence>MSASGWAFSSFPGPKNPSSDLGIVLFSGEQHSPLVFITVGNISYEVGEEQLKQVFSQVGPVVHLRLVHDRETGKPKGYGFCEYNDPQTAESAIRNLNGYELNGRQLRVDSAAGGERSADEVQQLQAAFAAQQQELKAHESPFGAEVEPDKAPEAISRSVASLPPEQMFELMKQMKQCVHNNPNEAKSLLMSNPQLAYALLQEIKKEVLFDFKAQVVMRIVDPQVAIAMLHREAPSITQPFHQQTFPTVSGVPSRMYATNLAIIPPSVMFLPSQMPNPFPGPAAVPQPSTVPSIPASRSDNANNDNELSADDQQQAQLLMQACYFDFVFVLQLNESQIALLPPEDRRKVIELRNQLRSSV</sequence>
<dbReference type="InterPro" id="IPR035979">
    <property type="entry name" value="RBD_domain_sf"/>
</dbReference>
<dbReference type="GO" id="GO:0005847">
    <property type="term" value="C:mRNA cleavage and polyadenylation specificity factor complex"/>
    <property type="evidence" value="ECO:0007669"/>
    <property type="project" value="TreeGrafter"/>
</dbReference>
<dbReference type="InterPro" id="IPR026896">
    <property type="entry name" value="CSTF_C"/>
</dbReference>
<evidence type="ECO:0000256" key="2">
    <source>
        <dbReference type="ARBA" id="ARBA00023242"/>
    </source>
</evidence>
<dbReference type="Gene3D" id="3.30.70.330">
    <property type="match status" value="1"/>
</dbReference>
<dbReference type="FunFam" id="1.25.40.630:FF:000001">
    <property type="entry name" value="Cleavage stimulation factor subunit 2"/>
    <property type="match status" value="1"/>
</dbReference>
<dbReference type="CDD" id="cd12398">
    <property type="entry name" value="RRM_CSTF2_RNA15_like"/>
    <property type="match status" value="1"/>
</dbReference>
<dbReference type="PROSITE" id="PS50102">
    <property type="entry name" value="RRM"/>
    <property type="match status" value="1"/>
</dbReference>
<dbReference type="Gene3D" id="1.25.40.630">
    <property type="match status" value="1"/>
</dbReference>
<dbReference type="GO" id="GO:0003729">
    <property type="term" value="F:mRNA binding"/>
    <property type="evidence" value="ECO:0007669"/>
    <property type="project" value="TreeGrafter"/>
</dbReference>
<dbReference type="PANTHER" id="PTHR45735">
    <property type="entry name" value="CLEAVAGE STIMULATION FACTOR SUBUNIT 2"/>
    <property type="match status" value="1"/>
</dbReference>